<accession>A0A314YGF0</accession>
<evidence type="ECO:0000313" key="2">
    <source>
        <dbReference type="EMBL" id="PQQ05357.1"/>
    </source>
</evidence>
<gene>
    <name evidence="2" type="ORF">Pyn_36551</name>
</gene>
<dbReference type="GO" id="GO:0005634">
    <property type="term" value="C:nucleus"/>
    <property type="evidence" value="ECO:0007669"/>
    <property type="project" value="TreeGrafter"/>
</dbReference>
<protein>
    <submittedName>
        <fullName evidence="2">E3 ubiquitin-protein ligase RGLG2</fullName>
    </submittedName>
</protein>
<dbReference type="Proteomes" id="UP000250321">
    <property type="component" value="Unassembled WGS sequence"/>
</dbReference>
<dbReference type="OrthoDB" id="5855668at2759"/>
<dbReference type="EMBL" id="PJQY01001096">
    <property type="protein sequence ID" value="PQQ05357.1"/>
    <property type="molecule type" value="Genomic_DNA"/>
</dbReference>
<dbReference type="PANTHER" id="PTHR45751:SF16">
    <property type="entry name" value="E3 UBIQUITIN-PROTEIN LIGASE RGLG4"/>
    <property type="match status" value="1"/>
</dbReference>
<reference evidence="2 3" key="1">
    <citation type="submission" date="2018-02" db="EMBL/GenBank/DDBJ databases">
        <title>Draft genome of wild Prunus yedoensis var. nudiflora.</title>
        <authorList>
            <person name="Baek S."/>
            <person name="Kim J.-H."/>
            <person name="Choi K."/>
            <person name="Kim G.-B."/>
            <person name="Cho A."/>
            <person name="Jang H."/>
            <person name="Shin C.-H."/>
            <person name="Yu H.-J."/>
            <person name="Mun J.-H."/>
        </authorList>
    </citation>
    <scope>NUCLEOTIDE SEQUENCE [LARGE SCALE GENOMIC DNA]</scope>
    <source>
        <strain evidence="3">cv. Jeju island</strain>
        <tissue evidence="2">Leaf</tissue>
    </source>
</reference>
<dbReference type="InterPro" id="IPR052079">
    <property type="entry name" value="E3_ligase/Copine_domain"/>
</dbReference>
<organism evidence="2 3">
    <name type="scientific">Prunus yedoensis var. nudiflora</name>
    <dbReference type="NCBI Taxonomy" id="2094558"/>
    <lineage>
        <taxon>Eukaryota</taxon>
        <taxon>Viridiplantae</taxon>
        <taxon>Streptophyta</taxon>
        <taxon>Embryophyta</taxon>
        <taxon>Tracheophyta</taxon>
        <taxon>Spermatophyta</taxon>
        <taxon>Magnoliopsida</taxon>
        <taxon>eudicotyledons</taxon>
        <taxon>Gunneridae</taxon>
        <taxon>Pentapetalae</taxon>
        <taxon>rosids</taxon>
        <taxon>fabids</taxon>
        <taxon>Rosales</taxon>
        <taxon>Rosaceae</taxon>
        <taxon>Amygdaloideae</taxon>
        <taxon>Amygdaleae</taxon>
        <taxon>Prunus</taxon>
    </lineage>
</organism>
<dbReference type="InterPro" id="IPR010734">
    <property type="entry name" value="Copine_C"/>
</dbReference>
<dbReference type="GO" id="GO:0004842">
    <property type="term" value="F:ubiquitin-protein transferase activity"/>
    <property type="evidence" value="ECO:0007669"/>
    <property type="project" value="TreeGrafter"/>
</dbReference>
<proteinExistence type="predicted"/>
<comment type="caution">
    <text evidence="2">The sequence shown here is derived from an EMBL/GenBank/DDBJ whole genome shotgun (WGS) entry which is preliminary data.</text>
</comment>
<dbReference type="Pfam" id="PF07002">
    <property type="entry name" value="Copine"/>
    <property type="match status" value="1"/>
</dbReference>
<feature type="domain" description="Copine C-terminal" evidence="1">
    <location>
        <begin position="141"/>
        <end position="218"/>
    </location>
</feature>
<evidence type="ECO:0000313" key="3">
    <source>
        <dbReference type="Proteomes" id="UP000250321"/>
    </source>
</evidence>
<dbReference type="AlphaFoldDB" id="A0A314YGF0"/>
<name>A0A314YGF0_PRUYE</name>
<keyword evidence="3" id="KW-1185">Reference proteome</keyword>
<dbReference type="GO" id="GO:0016567">
    <property type="term" value="P:protein ubiquitination"/>
    <property type="evidence" value="ECO:0007669"/>
    <property type="project" value="TreeGrafter"/>
</dbReference>
<sequence length="274" mass="31753">MEFGTDKTTFVFKQLKEYLSARTAIVHLANAMIFKKYFQPAMTEKIVFKMTTSVLVFALVMLKEYLSARTATVHLANAMIFKKYFLPAMTETFGMFHLQGQFLMRRQLIMRWTLWSKRVADFKYFFFVADNKVTKNFFNTSDGELSTEGAKTIESIVNASSYALSIVLVGTDDGCWEHMKKFQEMIPKRKYDNFQFVNFTEIMPKDGTLSDKEAAFAQLHSRNSQPSIKQLLNLVLLGVWQERERKSFQALHQFLTLAVPMPCQVLVNQALRHP</sequence>
<dbReference type="PANTHER" id="PTHR45751">
    <property type="entry name" value="COPINE FAMILY PROTEIN 1"/>
    <property type="match status" value="1"/>
</dbReference>
<dbReference type="STRING" id="2094558.A0A314YGF0"/>
<evidence type="ECO:0000259" key="1">
    <source>
        <dbReference type="Pfam" id="PF07002"/>
    </source>
</evidence>